<dbReference type="InterPro" id="IPR023214">
    <property type="entry name" value="HAD_sf"/>
</dbReference>
<accession>A0A134B4L6</accession>
<evidence type="ECO:0000313" key="12">
    <source>
        <dbReference type="Proteomes" id="UP000070224"/>
    </source>
</evidence>
<dbReference type="STRING" id="322095.HMPREF3185_01599"/>
<proteinExistence type="predicted"/>
<dbReference type="NCBIfam" id="TIGR01488">
    <property type="entry name" value="HAD-SF-IB"/>
    <property type="match status" value="1"/>
</dbReference>
<dbReference type="InterPro" id="IPR036412">
    <property type="entry name" value="HAD-like_sf"/>
</dbReference>
<dbReference type="RefSeq" id="WP_060935750.1">
    <property type="nucleotide sequence ID" value="NZ_KQ960459.1"/>
</dbReference>
<dbReference type="SUPFAM" id="SSF56784">
    <property type="entry name" value="HAD-like"/>
    <property type="match status" value="1"/>
</dbReference>
<evidence type="ECO:0000313" key="11">
    <source>
        <dbReference type="EMBL" id="KXB74885.1"/>
    </source>
</evidence>
<reference evidence="12" key="1">
    <citation type="submission" date="2016-01" db="EMBL/GenBank/DDBJ databases">
        <authorList>
            <person name="Mitreva M."/>
            <person name="Pepin K.H."/>
            <person name="Mihindukulasuriya K.A."/>
            <person name="Fulton R."/>
            <person name="Fronick C."/>
            <person name="O'Laughlin M."/>
            <person name="Miner T."/>
            <person name="Herter B."/>
            <person name="Rosa B.A."/>
            <person name="Cordes M."/>
            <person name="Tomlinson C."/>
            <person name="Wollam A."/>
            <person name="Palsikar V.B."/>
            <person name="Mardis E.R."/>
            <person name="Wilson R.K."/>
        </authorList>
    </citation>
    <scope>NUCLEOTIDE SEQUENCE [LARGE SCALE GENOMIC DNA]</scope>
    <source>
        <strain evidence="12">KA00683</strain>
    </source>
</reference>
<keyword evidence="4" id="KW-0028">Amino-acid biosynthesis</keyword>
<dbReference type="Gene3D" id="3.40.50.1000">
    <property type="entry name" value="HAD superfamily/HAD-like"/>
    <property type="match status" value="1"/>
</dbReference>
<evidence type="ECO:0000256" key="10">
    <source>
        <dbReference type="ARBA" id="ARBA00048523"/>
    </source>
</evidence>
<dbReference type="PANTHER" id="PTHR43344">
    <property type="entry name" value="PHOSPHOSERINE PHOSPHATASE"/>
    <property type="match status" value="1"/>
</dbReference>
<dbReference type="InterPro" id="IPR050582">
    <property type="entry name" value="HAD-like_SerB"/>
</dbReference>
<evidence type="ECO:0000256" key="2">
    <source>
        <dbReference type="ARBA" id="ARBA00005135"/>
    </source>
</evidence>
<evidence type="ECO:0000256" key="4">
    <source>
        <dbReference type="ARBA" id="ARBA00022605"/>
    </source>
</evidence>
<dbReference type="OrthoDB" id="9790031at2"/>
<keyword evidence="8" id="KW-0718">Serine biosynthesis</keyword>
<organism evidence="11 12">
    <name type="scientific">Porphyromonas somerae</name>
    <dbReference type="NCBI Taxonomy" id="322095"/>
    <lineage>
        <taxon>Bacteria</taxon>
        <taxon>Pseudomonadati</taxon>
        <taxon>Bacteroidota</taxon>
        <taxon>Bacteroidia</taxon>
        <taxon>Bacteroidales</taxon>
        <taxon>Porphyromonadaceae</taxon>
        <taxon>Porphyromonas</taxon>
    </lineage>
</organism>
<gene>
    <name evidence="11" type="ORF">HMPREF3185_01599</name>
</gene>
<dbReference type="AlphaFoldDB" id="A0A134B4L6"/>
<dbReference type="GO" id="GO:0036424">
    <property type="term" value="F:L-phosphoserine phosphatase activity"/>
    <property type="evidence" value="ECO:0007669"/>
    <property type="project" value="TreeGrafter"/>
</dbReference>
<dbReference type="GO" id="GO:0005737">
    <property type="term" value="C:cytoplasm"/>
    <property type="evidence" value="ECO:0007669"/>
    <property type="project" value="TreeGrafter"/>
</dbReference>
<dbReference type="GO" id="GO:0006564">
    <property type="term" value="P:L-serine biosynthetic process"/>
    <property type="evidence" value="ECO:0007669"/>
    <property type="project" value="UniProtKB-KW"/>
</dbReference>
<evidence type="ECO:0000256" key="3">
    <source>
        <dbReference type="ARBA" id="ARBA00012640"/>
    </source>
</evidence>
<evidence type="ECO:0000256" key="8">
    <source>
        <dbReference type="ARBA" id="ARBA00023299"/>
    </source>
</evidence>
<dbReference type="PATRIC" id="fig|322095.3.peg.1575"/>
<comment type="catalytic activity">
    <reaction evidence="9">
        <text>O-phospho-L-serine + H2O = L-serine + phosphate</text>
        <dbReference type="Rhea" id="RHEA:21208"/>
        <dbReference type="ChEBI" id="CHEBI:15377"/>
        <dbReference type="ChEBI" id="CHEBI:33384"/>
        <dbReference type="ChEBI" id="CHEBI:43474"/>
        <dbReference type="ChEBI" id="CHEBI:57524"/>
        <dbReference type="EC" id="3.1.3.3"/>
    </reaction>
</comment>
<evidence type="ECO:0000256" key="1">
    <source>
        <dbReference type="ARBA" id="ARBA00001946"/>
    </source>
</evidence>
<keyword evidence="6 11" id="KW-0378">Hydrolase</keyword>
<name>A0A134B4L6_9PORP</name>
<comment type="pathway">
    <text evidence="2">Amino-acid biosynthesis; L-serine biosynthesis; L-serine from 3-phospho-D-glycerate: step 3/3.</text>
</comment>
<comment type="cofactor">
    <cofactor evidence="1">
        <name>Mg(2+)</name>
        <dbReference type="ChEBI" id="CHEBI:18420"/>
    </cofactor>
</comment>
<evidence type="ECO:0000256" key="9">
    <source>
        <dbReference type="ARBA" id="ARBA00048138"/>
    </source>
</evidence>
<evidence type="ECO:0000256" key="5">
    <source>
        <dbReference type="ARBA" id="ARBA00022723"/>
    </source>
</evidence>
<dbReference type="EC" id="3.1.3.3" evidence="3"/>
<dbReference type="EMBL" id="LSDK01000110">
    <property type="protein sequence ID" value="KXB74885.1"/>
    <property type="molecule type" value="Genomic_DNA"/>
</dbReference>
<evidence type="ECO:0000256" key="7">
    <source>
        <dbReference type="ARBA" id="ARBA00022842"/>
    </source>
</evidence>
<comment type="catalytic activity">
    <reaction evidence="10">
        <text>O-phospho-D-serine + H2O = D-serine + phosphate</text>
        <dbReference type="Rhea" id="RHEA:24873"/>
        <dbReference type="ChEBI" id="CHEBI:15377"/>
        <dbReference type="ChEBI" id="CHEBI:35247"/>
        <dbReference type="ChEBI" id="CHEBI:43474"/>
        <dbReference type="ChEBI" id="CHEBI:58680"/>
        <dbReference type="EC" id="3.1.3.3"/>
    </reaction>
</comment>
<keyword evidence="12" id="KW-1185">Reference proteome</keyword>
<dbReference type="GO" id="GO:0000287">
    <property type="term" value="F:magnesium ion binding"/>
    <property type="evidence" value="ECO:0007669"/>
    <property type="project" value="TreeGrafter"/>
</dbReference>
<sequence>MPHVQHLYLFSRPTDREDQQLRALLSETMGATPKVSSTDTPQGRLYSYPTERSVSEMELRRELLTLLIPWGRTTHSAFYLPSTSATAEITHVAFDLDGTLTTTELLPELARLSGRSEEMTALTEAAMAGATPFRESFMHRTELLRGLSREALHSVIRSITLPTDTTLLLRELSLPTAIVTGAYQPFVEDICERVGLSVFVGSAVRYTADGDFDGLDPEGIIDAEGKRAFLEEWTAGALASTLYTGDGANDLDALAAVGHALFYTAQHGDLRGLVHQILSADLPPLFPTTR</sequence>
<keyword evidence="7" id="KW-0460">Magnesium</keyword>
<evidence type="ECO:0000256" key="6">
    <source>
        <dbReference type="ARBA" id="ARBA00022801"/>
    </source>
</evidence>
<keyword evidence="5" id="KW-0479">Metal-binding</keyword>
<dbReference type="Proteomes" id="UP000070224">
    <property type="component" value="Unassembled WGS sequence"/>
</dbReference>
<comment type="caution">
    <text evidence="11">The sequence shown here is derived from an EMBL/GenBank/DDBJ whole genome shotgun (WGS) entry which is preliminary data.</text>
</comment>
<protein>
    <recommendedName>
        <fullName evidence="3">phosphoserine phosphatase</fullName>
        <ecNumber evidence="3">3.1.3.3</ecNumber>
    </recommendedName>
</protein>
<dbReference type="PANTHER" id="PTHR43344:SF2">
    <property type="entry name" value="PHOSPHOSERINE PHOSPHATASE"/>
    <property type="match status" value="1"/>
</dbReference>
<dbReference type="Pfam" id="PF12710">
    <property type="entry name" value="HAD"/>
    <property type="match status" value="1"/>
</dbReference>